<dbReference type="AlphaFoldDB" id="A0A085MZA7"/>
<gene>
    <name evidence="1" type="ORF">M513_09038</name>
    <name evidence="2" type="ORF">M514_09038</name>
</gene>
<dbReference type="EMBL" id="KL363259">
    <property type="protein sequence ID" value="KFD50078.1"/>
    <property type="molecule type" value="Genomic_DNA"/>
</dbReference>
<organism evidence="2">
    <name type="scientific">Trichuris suis</name>
    <name type="common">pig whipworm</name>
    <dbReference type="NCBI Taxonomy" id="68888"/>
    <lineage>
        <taxon>Eukaryota</taxon>
        <taxon>Metazoa</taxon>
        <taxon>Ecdysozoa</taxon>
        <taxon>Nematoda</taxon>
        <taxon>Enoplea</taxon>
        <taxon>Dorylaimia</taxon>
        <taxon>Trichinellida</taxon>
        <taxon>Trichuridae</taxon>
        <taxon>Trichuris</taxon>
    </lineage>
</organism>
<protein>
    <submittedName>
        <fullName evidence="2">Uncharacterized protein</fullName>
    </submittedName>
</protein>
<evidence type="ECO:0000313" key="3">
    <source>
        <dbReference type="Proteomes" id="UP000030764"/>
    </source>
</evidence>
<name>A0A085MZA7_9BILA</name>
<dbReference type="Proteomes" id="UP000030764">
    <property type="component" value="Unassembled WGS sequence"/>
</dbReference>
<sequence length="97" mass="11263">MKTCPPVTKYLFIEIHQCEDKTKQMRIKFCPVFPAQEAEQLYLNSPIIPWRSFTENLSSSFRNIEVALGNVFESYLKVFMRRGTCAGRWLRPESVGG</sequence>
<reference evidence="2 3" key="1">
    <citation type="journal article" date="2014" name="Nat. Genet.">
        <title>Genome and transcriptome of the porcine whipworm Trichuris suis.</title>
        <authorList>
            <person name="Jex A.R."/>
            <person name="Nejsum P."/>
            <person name="Schwarz E.M."/>
            <person name="Hu L."/>
            <person name="Young N.D."/>
            <person name="Hall R.S."/>
            <person name="Korhonen P.K."/>
            <person name="Liao S."/>
            <person name="Thamsborg S."/>
            <person name="Xia J."/>
            <person name="Xu P."/>
            <person name="Wang S."/>
            <person name="Scheerlinck J.P."/>
            <person name="Hofmann A."/>
            <person name="Sternberg P.W."/>
            <person name="Wang J."/>
            <person name="Gasser R.B."/>
        </authorList>
    </citation>
    <scope>NUCLEOTIDE SEQUENCE [LARGE SCALE GENOMIC DNA]</scope>
    <source>
        <strain evidence="2">DCEP-RM93F</strain>
        <strain evidence="1">DCEP-RM93M</strain>
    </source>
</reference>
<accession>A0A085MZA7</accession>
<keyword evidence="3" id="KW-1185">Reference proteome</keyword>
<evidence type="ECO:0000313" key="2">
    <source>
        <dbReference type="EMBL" id="KFD62553.1"/>
    </source>
</evidence>
<evidence type="ECO:0000313" key="1">
    <source>
        <dbReference type="EMBL" id="KFD50078.1"/>
    </source>
</evidence>
<proteinExistence type="predicted"/>
<dbReference type="EMBL" id="KL367593">
    <property type="protein sequence ID" value="KFD62553.1"/>
    <property type="molecule type" value="Genomic_DNA"/>
</dbReference>
<dbReference type="Proteomes" id="UP000030758">
    <property type="component" value="Unassembled WGS sequence"/>
</dbReference>